<dbReference type="RefSeq" id="XP_044550502.1">
    <property type="nucleotide sequence ID" value="XM_044691652.1"/>
</dbReference>
<dbReference type="CDD" id="cd18873">
    <property type="entry name" value="NUDIX_NadM_like"/>
    <property type="match status" value="1"/>
</dbReference>
<evidence type="ECO:0000259" key="3">
    <source>
        <dbReference type="PROSITE" id="PS51462"/>
    </source>
</evidence>
<evidence type="ECO:0000256" key="2">
    <source>
        <dbReference type="SAM" id="MobiDB-lite"/>
    </source>
</evidence>
<dbReference type="InterPro" id="IPR020084">
    <property type="entry name" value="NUDIX_hydrolase_CS"/>
</dbReference>
<dbReference type="GO" id="GO:0016787">
    <property type="term" value="F:hydrolase activity"/>
    <property type="evidence" value="ECO:0007669"/>
    <property type="project" value="UniProtKB-KW"/>
</dbReference>
<keyword evidence="5" id="KW-1185">Reference proteome</keyword>
<feature type="compositionally biased region" description="Polar residues" evidence="2">
    <location>
        <begin position="1"/>
        <end position="11"/>
    </location>
</feature>
<dbReference type="InterPro" id="IPR000086">
    <property type="entry name" value="NUDIX_hydrolase_dom"/>
</dbReference>
<dbReference type="Proteomes" id="UP000816034">
    <property type="component" value="Unassembled WGS sequence"/>
</dbReference>
<dbReference type="PANTHER" id="PTHR43736">
    <property type="entry name" value="ADP-RIBOSE PYROPHOSPHATASE"/>
    <property type="match status" value="1"/>
</dbReference>
<evidence type="ECO:0000256" key="1">
    <source>
        <dbReference type="ARBA" id="ARBA00022801"/>
    </source>
</evidence>
<accession>A0AA88GPF3</accession>
<reference evidence="4 5" key="1">
    <citation type="journal article" date="2018" name="BMC Genomics">
        <title>The genome of Naegleria lovaniensis, the basis for a comparative approach to unravel pathogenicity factors of the human pathogenic amoeba N. fowleri.</title>
        <authorList>
            <person name="Liechti N."/>
            <person name="Schurch N."/>
            <person name="Bruggmann R."/>
            <person name="Wittwer M."/>
        </authorList>
    </citation>
    <scope>NUCLEOTIDE SEQUENCE [LARGE SCALE GENOMIC DNA]</scope>
    <source>
        <strain evidence="4 5">ATCC 30569</strain>
    </source>
</reference>
<dbReference type="GeneID" id="68094710"/>
<keyword evidence="1" id="KW-0378">Hydrolase</keyword>
<evidence type="ECO:0000313" key="4">
    <source>
        <dbReference type="EMBL" id="KAG2386510.1"/>
    </source>
</evidence>
<dbReference type="Gene3D" id="3.90.79.10">
    <property type="entry name" value="Nucleoside Triphosphate Pyrophosphohydrolase"/>
    <property type="match status" value="1"/>
</dbReference>
<dbReference type="PANTHER" id="PTHR43736:SF1">
    <property type="entry name" value="DIHYDRONEOPTERIN TRIPHOSPHATE DIPHOSPHATASE"/>
    <property type="match status" value="1"/>
</dbReference>
<organism evidence="4 5">
    <name type="scientific">Naegleria lovaniensis</name>
    <name type="common">Amoeba</name>
    <dbReference type="NCBI Taxonomy" id="51637"/>
    <lineage>
        <taxon>Eukaryota</taxon>
        <taxon>Discoba</taxon>
        <taxon>Heterolobosea</taxon>
        <taxon>Tetramitia</taxon>
        <taxon>Eutetramitia</taxon>
        <taxon>Vahlkampfiidae</taxon>
        <taxon>Naegleria</taxon>
    </lineage>
</organism>
<feature type="region of interest" description="Disordered" evidence="2">
    <location>
        <begin position="1"/>
        <end position="26"/>
    </location>
</feature>
<evidence type="ECO:0000313" key="5">
    <source>
        <dbReference type="Proteomes" id="UP000816034"/>
    </source>
</evidence>
<dbReference type="Pfam" id="PF00293">
    <property type="entry name" value="NUDIX"/>
    <property type="match status" value="1"/>
</dbReference>
<dbReference type="SUPFAM" id="SSF55811">
    <property type="entry name" value="Nudix"/>
    <property type="match status" value="1"/>
</dbReference>
<name>A0AA88GPF3_NAELO</name>
<dbReference type="PROSITE" id="PS00893">
    <property type="entry name" value="NUDIX_BOX"/>
    <property type="match status" value="1"/>
</dbReference>
<gene>
    <name evidence="4" type="ORF">C9374_002254</name>
</gene>
<dbReference type="InterPro" id="IPR015797">
    <property type="entry name" value="NUDIX_hydrolase-like_dom_sf"/>
</dbReference>
<dbReference type="AlphaFoldDB" id="A0AA88GPF3"/>
<protein>
    <recommendedName>
        <fullName evidence="3">Nudix hydrolase domain-containing protein</fullName>
    </recommendedName>
</protein>
<dbReference type="EMBL" id="PYSW02000015">
    <property type="protein sequence ID" value="KAG2386510.1"/>
    <property type="molecule type" value="Genomic_DNA"/>
</dbReference>
<proteinExistence type="predicted"/>
<comment type="caution">
    <text evidence="4">The sequence shown here is derived from an EMBL/GenBank/DDBJ whole genome shotgun (WGS) entry which is preliminary data.</text>
</comment>
<feature type="domain" description="Nudix hydrolase" evidence="3">
    <location>
        <begin position="36"/>
        <end position="181"/>
    </location>
</feature>
<sequence length="203" mass="23197">MSTTNSSQMHSQTDHHHSSNTKTYRNPSLTVDAIVPVRVHQSHNIDDEGSFHICLITRARDPFKSCLAFPGGFVDYGEDPEIAVLRELEEETHLKVSESKTLEEGRKNLQLITVAGNPQRDPRRHTVSVVYAVKLEGPYALRNLKADDDAESVSFYPLSSLVKGVEYQLAFDHQMILEKFAKWFNDVGKDQEFYYEMEVDEHL</sequence>
<dbReference type="PROSITE" id="PS51462">
    <property type="entry name" value="NUDIX"/>
    <property type="match status" value="1"/>
</dbReference>